<evidence type="ECO:0000313" key="4">
    <source>
        <dbReference type="Proteomes" id="UP000287798"/>
    </source>
</evidence>
<proteinExistence type="predicted"/>
<dbReference type="AlphaFoldDB" id="A0A426QIH1"/>
<reference evidence="3 4" key="1">
    <citation type="journal article" date="2010" name="Int. J. Syst. Evol. Microbiol.">
        <title>Thiohalobacter thiocyanaticus gen. nov., sp. nov., a moderately halophilic, sulfur-oxidizing gammaproteobacterium from hypersaline lakes, that utilizes thiocyanate.</title>
        <authorList>
            <person name="Sorokin D.Y."/>
            <person name="Kovaleva O.L."/>
            <person name="Tourova T.P."/>
            <person name="Muyzer G."/>
        </authorList>
    </citation>
    <scope>NUCLEOTIDE SEQUENCE [LARGE SCALE GENOMIC DNA]</scope>
    <source>
        <strain evidence="3 4">Hrh1</strain>
    </source>
</reference>
<evidence type="ECO:0000259" key="2">
    <source>
        <dbReference type="Pfam" id="PF02668"/>
    </source>
</evidence>
<dbReference type="Pfam" id="PF02668">
    <property type="entry name" value="TauD"/>
    <property type="match status" value="1"/>
</dbReference>
<comment type="caution">
    <text evidence="3">The sequence shown here is derived from an EMBL/GenBank/DDBJ whole genome shotgun (WGS) entry which is preliminary data.</text>
</comment>
<sequence>MDVVRTNWFDLDNEVAYRHWRERRLEQAATRLDELLVEVRDPRRLSAAEHEALLSRCRRNNMALYASRIGDDPDKEIPRRLGEQLGLQRLDHNWLADDDGITSLTVNPEGEHPQYIPYTNRPIHWHTDGYYNPPERQIHGLLLHCVHPAARGGENALMDPELAYIHLRDADPAYVAALMRPDAMTIPEGTGEAGGRRPESVGPVFSVTPETGALHMRYTARSRNIRWAEDVQVQAAVRALTDLLASDRPGIFRGRLESGMGLVSNNVLHDRAGFEDTEGVPPRLLYRARFYDRIVGA</sequence>
<dbReference type="GO" id="GO:0016706">
    <property type="term" value="F:2-oxoglutarate-dependent dioxygenase activity"/>
    <property type="evidence" value="ECO:0007669"/>
    <property type="project" value="UniProtKB-ARBA"/>
</dbReference>
<keyword evidence="3" id="KW-0223">Dioxygenase</keyword>
<accession>A0A426QIH1</accession>
<dbReference type="InterPro" id="IPR003819">
    <property type="entry name" value="TauD/TfdA-like"/>
</dbReference>
<dbReference type="Proteomes" id="UP000287798">
    <property type="component" value="Unassembled WGS sequence"/>
</dbReference>
<organism evidence="3 4">
    <name type="scientific">Thiohalobacter thiocyanaticus</name>
    <dbReference type="NCBI Taxonomy" id="585455"/>
    <lineage>
        <taxon>Bacteria</taxon>
        <taxon>Pseudomonadati</taxon>
        <taxon>Pseudomonadota</taxon>
        <taxon>Gammaproteobacteria</taxon>
        <taxon>Thiohalobacterales</taxon>
        <taxon>Thiohalobacteraceae</taxon>
        <taxon>Thiohalobacter</taxon>
    </lineage>
</organism>
<dbReference type="InterPro" id="IPR042098">
    <property type="entry name" value="TauD-like_sf"/>
</dbReference>
<name>A0A426QIH1_9GAMM</name>
<keyword evidence="1" id="KW-0560">Oxidoreductase</keyword>
<dbReference type="SUPFAM" id="SSF51197">
    <property type="entry name" value="Clavaminate synthase-like"/>
    <property type="match status" value="1"/>
</dbReference>
<gene>
    <name evidence="3" type="ORF">D6C00_06160</name>
</gene>
<protein>
    <submittedName>
        <fullName evidence="3">Taurine catabolism dioxygenase TauD</fullName>
    </submittedName>
</protein>
<feature type="domain" description="TauD/TfdA-like" evidence="2">
    <location>
        <begin position="95"/>
        <end position="288"/>
    </location>
</feature>
<evidence type="ECO:0000256" key="1">
    <source>
        <dbReference type="ARBA" id="ARBA00023002"/>
    </source>
</evidence>
<evidence type="ECO:0000313" key="3">
    <source>
        <dbReference type="EMBL" id="RRQ21562.1"/>
    </source>
</evidence>
<dbReference type="OrthoDB" id="9770519at2"/>
<keyword evidence="4" id="KW-1185">Reference proteome</keyword>
<dbReference type="Gene3D" id="3.60.130.10">
    <property type="entry name" value="Clavaminate synthase-like"/>
    <property type="match status" value="1"/>
</dbReference>
<dbReference type="EMBL" id="QZMU01000001">
    <property type="protein sequence ID" value="RRQ21562.1"/>
    <property type="molecule type" value="Genomic_DNA"/>
</dbReference>